<dbReference type="PANTHER" id="PTHR35894">
    <property type="entry name" value="GENERAL SECRETION PATHWAY PROTEIN A-RELATED"/>
    <property type="match status" value="1"/>
</dbReference>
<dbReference type="SUPFAM" id="SSF52540">
    <property type="entry name" value="P-loop containing nucleoside triphosphate hydrolases"/>
    <property type="match status" value="1"/>
</dbReference>
<dbReference type="Gene3D" id="3.40.50.300">
    <property type="entry name" value="P-loop containing nucleotide triphosphate hydrolases"/>
    <property type="match status" value="1"/>
</dbReference>
<dbReference type="Pfam" id="PF13401">
    <property type="entry name" value="AAA_22"/>
    <property type="match status" value="1"/>
</dbReference>
<feature type="domain" description="ORC1/DEAH AAA+ ATPase" evidence="2">
    <location>
        <begin position="45"/>
        <end position="174"/>
    </location>
</feature>
<name>A0ABX7MAI8_9RHOO</name>
<dbReference type="InterPro" id="IPR052026">
    <property type="entry name" value="ExeA_AAA_ATPase_DNA-bind"/>
</dbReference>
<keyword evidence="4" id="KW-1185">Reference proteome</keyword>
<dbReference type="InterPro" id="IPR027417">
    <property type="entry name" value="P-loop_NTPase"/>
</dbReference>
<dbReference type="InterPro" id="IPR049945">
    <property type="entry name" value="AAA_22"/>
</dbReference>
<proteinExistence type="predicted"/>
<dbReference type="EMBL" id="CP071060">
    <property type="protein sequence ID" value="QSI77911.1"/>
    <property type="molecule type" value="Genomic_DNA"/>
</dbReference>
<dbReference type="Proteomes" id="UP000663570">
    <property type="component" value="Chromosome"/>
</dbReference>
<evidence type="ECO:0000259" key="2">
    <source>
        <dbReference type="Pfam" id="PF13401"/>
    </source>
</evidence>
<evidence type="ECO:0000256" key="1">
    <source>
        <dbReference type="SAM" id="MobiDB-lite"/>
    </source>
</evidence>
<dbReference type="RefSeq" id="WP_206255198.1">
    <property type="nucleotide sequence ID" value="NZ_CP071060.1"/>
</dbReference>
<dbReference type="InterPro" id="IPR036680">
    <property type="entry name" value="SPOR-like_sf"/>
</dbReference>
<gene>
    <name evidence="3" type="ORF">JY500_04520</name>
</gene>
<evidence type="ECO:0000313" key="4">
    <source>
        <dbReference type="Proteomes" id="UP000663570"/>
    </source>
</evidence>
<accession>A0ABX7MAI8</accession>
<dbReference type="PANTHER" id="PTHR35894:SF1">
    <property type="entry name" value="PHOSPHORIBULOKINASE _ URIDINE KINASE FAMILY"/>
    <property type="match status" value="1"/>
</dbReference>
<sequence>MSAAMYLEHYGLSEAPFRITADPGYFFSGAERGATLDALLFTLRFEEGIVKVTGEVGAGKTMLLRMLLERLPAEALPIWLANPSLTPEQLLQAIARQIGVPPDAQSENRLLDAIEQRLIALYGEGRRVIVLVDEAHAMPSASLEQVRLLSNLETPRHKLLQIVLFGQPELDALLAGPTQRPLRDRITHHFRLAPLSAAETRAYLLHRLQAAGHRGRPPLSVRAMNAISRSAAGLTRRINILADKTLLAGFAAGKHDIGLREVRLAARDAGLPDPLPIRSAAALVALTVIGGAALLYAMPGRIASGTSATAAPTAAPEVPAARAAVSPAASAATMKTAPPHADLLGSFVAERLMQSRDWVAQSKGERWTVQVGAAAPEQARELEALIHRIEALGDGTPVNLYAAPGTPVGRIGVVWGDFASAAEARSAVAAAPDWLRIARPYVRPIASIRPAPRKAKTAKAAPAAAESNSVKMGFDPTAPEEAGPRP</sequence>
<feature type="region of interest" description="Disordered" evidence="1">
    <location>
        <begin position="452"/>
        <end position="486"/>
    </location>
</feature>
<organism evidence="3 4">
    <name type="scientific">Niveibacterium microcysteis</name>
    <dbReference type="NCBI Taxonomy" id="2811415"/>
    <lineage>
        <taxon>Bacteria</taxon>
        <taxon>Pseudomonadati</taxon>
        <taxon>Pseudomonadota</taxon>
        <taxon>Betaproteobacteria</taxon>
        <taxon>Rhodocyclales</taxon>
        <taxon>Rhodocyclaceae</taxon>
        <taxon>Niveibacterium</taxon>
    </lineage>
</organism>
<protein>
    <submittedName>
        <fullName evidence="3">AAA family ATPase</fullName>
    </submittedName>
</protein>
<evidence type="ECO:0000313" key="3">
    <source>
        <dbReference type="EMBL" id="QSI77911.1"/>
    </source>
</evidence>
<dbReference type="Gene3D" id="3.30.70.1070">
    <property type="entry name" value="Sporulation related repeat"/>
    <property type="match status" value="1"/>
</dbReference>
<reference evidence="3 4" key="1">
    <citation type="submission" date="2021-02" db="EMBL/GenBank/DDBJ databases">
        <title>Niveibacterium changnyeongensis HC41.</title>
        <authorList>
            <person name="Kang M."/>
        </authorList>
    </citation>
    <scope>NUCLEOTIDE SEQUENCE [LARGE SCALE GENOMIC DNA]</scope>
    <source>
        <strain evidence="3 4">HC41</strain>
    </source>
</reference>